<protein>
    <recommendedName>
        <fullName evidence="7">Endoglucanase</fullName>
    </recommendedName>
</protein>
<dbReference type="InterPro" id="IPR017853">
    <property type="entry name" value="GH"/>
</dbReference>
<accession>A0A7W9B495</accession>
<name>A0A7W9B495_9SPHN</name>
<feature type="signal peptide" evidence="2">
    <location>
        <begin position="1"/>
        <end position="22"/>
    </location>
</feature>
<dbReference type="Gene3D" id="3.20.20.80">
    <property type="entry name" value="Glycosidases"/>
    <property type="match status" value="1"/>
</dbReference>
<organism evidence="5 6">
    <name type="scientific">Sphingopyxis panaciterrulae</name>
    <dbReference type="NCBI Taxonomy" id="462372"/>
    <lineage>
        <taxon>Bacteria</taxon>
        <taxon>Pseudomonadati</taxon>
        <taxon>Pseudomonadota</taxon>
        <taxon>Alphaproteobacteria</taxon>
        <taxon>Sphingomonadales</taxon>
        <taxon>Sphingomonadaceae</taxon>
        <taxon>Sphingopyxis</taxon>
    </lineage>
</organism>
<keyword evidence="2" id="KW-0732">Signal</keyword>
<dbReference type="EMBL" id="JACIJH010000002">
    <property type="protein sequence ID" value="MBB5705711.1"/>
    <property type="molecule type" value="Genomic_DNA"/>
</dbReference>
<proteinExistence type="predicted"/>
<feature type="region of interest" description="Disordered" evidence="1">
    <location>
        <begin position="95"/>
        <end position="118"/>
    </location>
</feature>
<sequence>MKDMFGTILTALAAAAAQPALAAPAAPPPLSVAADHRHLEAGGEPWFWLGDTAWLLLSRLDRDETERYLTVRAAQGFNVIQVMLLHTPKMTSRTGAPALVDGDPARPRTTPGNDPARPGEYDYWDHVDWVVDRAAAHGIYVAMVPAWGDLATDRQLTEANAPVYGRFLAERYGQRPNIVWLNGGDTRSETRSAVWDALGTTIKAIAPRQLMTFHPIGRTSSAWQWHQAPWLDFNMVQSGHRSYDQEGPNAIGEDNWRYIADAWAREPAKPVIDGEPSYENIPHGLHEPAGAPRWQAADVRRYAWWAVMAGAFGHTYGENHVMQMYLPGADTANFEPILPWHQALTAPNAAGADQMRHLKALIESRPMLDRVPDPSLIVDNGPRYDRVLASRGKGYAFAYSYSGRPFTLRLGAISGRQVRAAWYSPRDGAVTPIGTFANRGSRRFDPPGETAPGNDWTLVLDDAAAAFPAPGTTGRHP</sequence>
<evidence type="ECO:0008006" key="7">
    <source>
        <dbReference type="Google" id="ProtNLM"/>
    </source>
</evidence>
<evidence type="ECO:0000256" key="1">
    <source>
        <dbReference type="SAM" id="MobiDB-lite"/>
    </source>
</evidence>
<comment type="caution">
    <text evidence="5">The sequence shown here is derived from an EMBL/GenBank/DDBJ whole genome shotgun (WGS) entry which is preliminary data.</text>
</comment>
<dbReference type="PANTHER" id="PTHR37836">
    <property type="entry name" value="LMO1036 PROTEIN"/>
    <property type="match status" value="1"/>
</dbReference>
<feature type="domain" description="Apiosidase-like catalytic" evidence="4">
    <location>
        <begin position="35"/>
        <end position="368"/>
    </location>
</feature>
<dbReference type="AlphaFoldDB" id="A0A7W9B495"/>
<dbReference type="Pfam" id="PF12904">
    <property type="entry name" value="Collagen_bind_2"/>
    <property type="match status" value="1"/>
</dbReference>
<dbReference type="SUPFAM" id="SSF51445">
    <property type="entry name" value="(Trans)glycosidases"/>
    <property type="match status" value="1"/>
</dbReference>
<dbReference type="PANTHER" id="PTHR37836:SF3">
    <property type="entry name" value="ENDOGLUCANASE"/>
    <property type="match status" value="1"/>
</dbReference>
<evidence type="ECO:0000259" key="4">
    <source>
        <dbReference type="Pfam" id="PF13204"/>
    </source>
</evidence>
<dbReference type="Proteomes" id="UP000537161">
    <property type="component" value="Unassembled WGS sequence"/>
</dbReference>
<evidence type="ECO:0000256" key="2">
    <source>
        <dbReference type="SAM" id="SignalP"/>
    </source>
</evidence>
<evidence type="ECO:0000313" key="6">
    <source>
        <dbReference type="Proteomes" id="UP000537161"/>
    </source>
</evidence>
<dbReference type="InterPro" id="IPR024749">
    <property type="entry name" value="Collagen-bd_put"/>
</dbReference>
<dbReference type="InterPro" id="IPR025277">
    <property type="entry name" value="Apiosidase-like_cat_dom"/>
</dbReference>
<reference evidence="5 6" key="1">
    <citation type="submission" date="2020-08" db="EMBL/GenBank/DDBJ databases">
        <title>Genomic Encyclopedia of Type Strains, Phase IV (KMG-IV): sequencing the most valuable type-strain genomes for metagenomic binning, comparative biology and taxonomic classification.</title>
        <authorList>
            <person name="Goeker M."/>
        </authorList>
    </citation>
    <scope>NUCLEOTIDE SEQUENCE [LARGE SCALE GENOMIC DNA]</scope>
    <source>
        <strain evidence="5 6">DSM 27163</strain>
    </source>
</reference>
<evidence type="ECO:0000313" key="5">
    <source>
        <dbReference type="EMBL" id="MBB5705711.1"/>
    </source>
</evidence>
<feature type="domain" description="Putative collagen-binding" evidence="3">
    <location>
        <begin position="371"/>
        <end position="461"/>
    </location>
</feature>
<evidence type="ECO:0000259" key="3">
    <source>
        <dbReference type="Pfam" id="PF12904"/>
    </source>
</evidence>
<feature type="chain" id="PRO_5031573230" description="Endoglucanase" evidence="2">
    <location>
        <begin position="23"/>
        <end position="477"/>
    </location>
</feature>
<gene>
    <name evidence="5" type="ORF">FHR21_001044</name>
</gene>
<keyword evidence="6" id="KW-1185">Reference proteome</keyword>
<dbReference type="Pfam" id="PF13204">
    <property type="entry name" value="Apiosidase"/>
    <property type="match status" value="1"/>
</dbReference>